<dbReference type="AlphaFoldDB" id="A0A255H7E8"/>
<reference evidence="2 3" key="1">
    <citation type="submission" date="2017-07" db="EMBL/GenBank/DDBJ databases">
        <title>Draft whole genome sequences of clinical Proprionibacteriaceae strains.</title>
        <authorList>
            <person name="Bernier A.-M."/>
            <person name="Bernard K."/>
            <person name="Domingo M.-C."/>
        </authorList>
    </citation>
    <scope>NUCLEOTIDE SEQUENCE [LARGE SCALE GENOMIC DNA]</scope>
    <source>
        <strain evidence="2 3">NML 130396</strain>
    </source>
</reference>
<evidence type="ECO:0000256" key="1">
    <source>
        <dbReference type="SAM" id="MobiDB-lite"/>
    </source>
</evidence>
<keyword evidence="3" id="KW-1185">Reference proteome</keyword>
<protein>
    <submittedName>
        <fullName evidence="2">Uncharacterized protein</fullName>
    </submittedName>
</protein>
<evidence type="ECO:0000313" key="3">
    <source>
        <dbReference type="Proteomes" id="UP000216311"/>
    </source>
</evidence>
<accession>A0A255H7E8</accession>
<comment type="caution">
    <text evidence="2">The sequence shown here is derived from an EMBL/GenBank/DDBJ whole genome shotgun (WGS) entry which is preliminary data.</text>
</comment>
<dbReference type="Proteomes" id="UP000216311">
    <property type="component" value="Unassembled WGS sequence"/>
</dbReference>
<proteinExistence type="predicted"/>
<gene>
    <name evidence="2" type="ORF">CGZ93_06040</name>
</gene>
<name>A0A255H7E8_9ACTN</name>
<organism evidence="2 3">
    <name type="scientific">Enemella dayhoffiae</name>
    <dbReference type="NCBI Taxonomy" id="2016507"/>
    <lineage>
        <taxon>Bacteria</taxon>
        <taxon>Bacillati</taxon>
        <taxon>Actinomycetota</taxon>
        <taxon>Actinomycetes</taxon>
        <taxon>Propionibacteriales</taxon>
        <taxon>Propionibacteriaceae</taxon>
        <taxon>Enemella</taxon>
    </lineage>
</organism>
<feature type="region of interest" description="Disordered" evidence="1">
    <location>
        <begin position="1"/>
        <end position="22"/>
    </location>
</feature>
<dbReference type="EMBL" id="NMVQ01000007">
    <property type="protein sequence ID" value="OYO23497.1"/>
    <property type="molecule type" value="Genomic_DNA"/>
</dbReference>
<evidence type="ECO:0000313" key="2">
    <source>
        <dbReference type="EMBL" id="OYO23497.1"/>
    </source>
</evidence>
<sequence length="98" mass="9860">MATTWTGSLRLPGAVSRPSEPISGLTMATRKSTCHSILPPGVCKLSAVVSGQPAAGAGMVWITLPSLRTVAVPASTASSVLAAPWASLTCVLGVSPYP</sequence>